<evidence type="ECO:0000256" key="8">
    <source>
        <dbReference type="ARBA" id="ARBA00023136"/>
    </source>
</evidence>
<dbReference type="PROSITE" id="PS51420">
    <property type="entry name" value="RHO"/>
    <property type="match status" value="1"/>
</dbReference>
<keyword evidence="3" id="KW-1003">Cell membrane</keyword>
<keyword evidence="6" id="KW-0072">Autophagy</keyword>
<dbReference type="Proteomes" id="UP000515158">
    <property type="component" value="Unplaced"/>
</dbReference>
<dbReference type="OrthoDB" id="9989112at2759"/>
<accession>A0A6P9A4H1</accession>
<dbReference type="SMART" id="SM00176">
    <property type="entry name" value="RAN"/>
    <property type="match status" value="1"/>
</dbReference>
<protein>
    <submittedName>
        <fullName evidence="14">Ras-related protein Rab-39B</fullName>
    </submittedName>
</protein>
<dbReference type="CDD" id="cd04111">
    <property type="entry name" value="Rab39"/>
    <property type="match status" value="1"/>
</dbReference>
<keyword evidence="11" id="KW-0968">Cytoplasmic vesicle</keyword>
<dbReference type="PANTHER" id="PTHR47979">
    <property type="entry name" value="DRAB11-RELATED"/>
    <property type="match status" value="1"/>
</dbReference>
<evidence type="ECO:0000256" key="9">
    <source>
        <dbReference type="ARBA" id="ARBA00023288"/>
    </source>
</evidence>
<evidence type="ECO:0000256" key="1">
    <source>
        <dbReference type="ARBA" id="ARBA00004342"/>
    </source>
</evidence>
<evidence type="ECO:0000256" key="7">
    <source>
        <dbReference type="ARBA" id="ARBA00023134"/>
    </source>
</evidence>
<evidence type="ECO:0000313" key="14">
    <source>
        <dbReference type="RefSeq" id="XP_034252777.1"/>
    </source>
</evidence>
<dbReference type="GO" id="GO:0032482">
    <property type="term" value="P:Rab protein signal transduction"/>
    <property type="evidence" value="ECO:0007669"/>
    <property type="project" value="InterPro"/>
</dbReference>
<keyword evidence="4" id="KW-0488">Methylation</keyword>
<dbReference type="InParanoid" id="A0A6P9A4H1"/>
<reference evidence="14" key="1">
    <citation type="submission" date="2025-08" db="UniProtKB">
        <authorList>
            <consortium name="RefSeq"/>
        </authorList>
    </citation>
    <scope>IDENTIFICATION</scope>
    <source>
        <tissue evidence="14">Total insect</tissue>
    </source>
</reference>
<dbReference type="PROSITE" id="PS51421">
    <property type="entry name" value="RAS"/>
    <property type="match status" value="1"/>
</dbReference>
<evidence type="ECO:0000313" key="13">
    <source>
        <dbReference type="Proteomes" id="UP000515158"/>
    </source>
</evidence>
<comment type="subcellular location">
    <subcellularLocation>
        <location evidence="1">Cell membrane</location>
        <topology evidence="1">Lipid-anchor</topology>
        <orientation evidence="1">Cytoplasmic side</orientation>
    </subcellularLocation>
    <subcellularLocation>
        <location evidence="12">Cytoplasmic vesicle membrane</location>
        <topology evidence="12">Lipid-anchor</topology>
        <orientation evidence="12">Cytoplasmic side</orientation>
    </subcellularLocation>
</comment>
<dbReference type="InterPro" id="IPR041818">
    <property type="entry name" value="Rab39"/>
</dbReference>
<dbReference type="SMART" id="SM00175">
    <property type="entry name" value="RAB"/>
    <property type="match status" value="1"/>
</dbReference>
<keyword evidence="13" id="KW-1185">Reference proteome</keyword>
<evidence type="ECO:0000256" key="6">
    <source>
        <dbReference type="ARBA" id="ARBA00023006"/>
    </source>
</evidence>
<dbReference type="GO" id="GO:0005525">
    <property type="term" value="F:GTP binding"/>
    <property type="evidence" value="ECO:0007669"/>
    <property type="project" value="UniProtKB-KW"/>
</dbReference>
<dbReference type="CTD" id="270160"/>
<gene>
    <name evidence="14" type="primary">LOC117652171</name>
</gene>
<dbReference type="GO" id="GO:0005886">
    <property type="term" value="C:plasma membrane"/>
    <property type="evidence" value="ECO:0007669"/>
    <property type="project" value="UniProtKB-SubCell"/>
</dbReference>
<dbReference type="KEGG" id="tpal:117652171"/>
<dbReference type="GO" id="GO:0006914">
    <property type="term" value="P:autophagy"/>
    <property type="evidence" value="ECO:0007669"/>
    <property type="project" value="UniProtKB-KW"/>
</dbReference>
<dbReference type="SMART" id="SM00174">
    <property type="entry name" value="RHO"/>
    <property type="match status" value="1"/>
</dbReference>
<dbReference type="Pfam" id="PF00071">
    <property type="entry name" value="Ras"/>
    <property type="match status" value="1"/>
</dbReference>
<evidence type="ECO:0000256" key="4">
    <source>
        <dbReference type="ARBA" id="ARBA00022481"/>
    </source>
</evidence>
<dbReference type="NCBIfam" id="TIGR00231">
    <property type="entry name" value="small_GTP"/>
    <property type="match status" value="1"/>
</dbReference>
<comment type="similarity">
    <text evidence="2">Belongs to the small GTPase superfamily. Rab family.</text>
</comment>
<keyword evidence="7" id="KW-0342">GTP-binding</keyword>
<organism evidence="14">
    <name type="scientific">Thrips palmi</name>
    <name type="common">Melon thrips</name>
    <dbReference type="NCBI Taxonomy" id="161013"/>
    <lineage>
        <taxon>Eukaryota</taxon>
        <taxon>Metazoa</taxon>
        <taxon>Ecdysozoa</taxon>
        <taxon>Arthropoda</taxon>
        <taxon>Hexapoda</taxon>
        <taxon>Insecta</taxon>
        <taxon>Pterygota</taxon>
        <taxon>Neoptera</taxon>
        <taxon>Paraneoptera</taxon>
        <taxon>Thysanoptera</taxon>
        <taxon>Terebrantia</taxon>
        <taxon>Thripoidea</taxon>
        <taxon>Thripidae</taxon>
        <taxon>Thrips</taxon>
    </lineage>
</organism>
<name>A0A6P9A4H1_THRPL</name>
<evidence type="ECO:0000256" key="5">
    <source>
        <dbReference type="ARBA" id="ARBA00022741"/>
    </source>
</evidence>
<dbReference type="InterPro" id="IPR005225">
    <property type="entry name" value="Small_GTP-bd"/>
</dbReference>
<keyword evidence="9" id="KW-0449">Lipoprotein</keyword>
<dbReference type="SMART" id="SM00173">
    <property type="entry name" value="RAS"/>
    <property type="match status" value="1"/>
</dbReference>
<evidence type="ECO:0000256" key="3">
    <source>
        <dbReference type="ARBA" id="ARBA00022475"/>
    </source>
</evidence>
<dbReference type="PRINTS" id="PR00449">
    <property type="entry name" value="RASTRNSFRMNG"/>
</dbReference>
<dbReference type="FunCoup" id="A0A6P9A4H1">
    <property type="interactions" value="291"/>
</dbReference>
<evidence type="ECO:0000256" key="12">
    <source>
        <dbReference type="ARBA" id="ARBA00025701"/>
    </source>
</evidence>
<evidence type="ECO:0000256" key="11">
    <source>
        <dbReference type="ARBA" id="ARBA00023329"/>
    </source>
</evidence>
<dbReference type="GO" id="GO:0030659">
    <property type="term" value="C:cytoplasmic vesicle membrane"/>
    <property type="evidence" value="ECO:0007669"/>
    <property type="project" value="UniProtKB-SubCell"/>
</dbReference>
<dbReference type="RefSeq" id="XP_034252777.1">
    <property type="nucleotide sequence ID" value="XM_034396886.1"/>
</dbReference>
<dbReference type="SUPFAM" id="SSF52540">
    <property type="entry name" value="P-loop containing nucleoside triphosphate hydrolases"/>
    <property type="match status" value="1"/>
</dbReference>
<dbReference type="GO" id="GO:0003924">
    <property type="term" value="F:GTPase activity"/>
    <property type="evidence" value="ECO:0007669"/>
    <property type="project" value="InterPro"/>
</dbReference>
<dbReference type="InterPro" id="IPR001806">
    <property type="entry name" value="Small_GTPase"/>
</dbReference>
<keyword evidence="10" id="KW-0636">Prenylation</keyword>
<dbReference type="InterPro" id="IPR027417">
    <property type="entry name" value="P-loop_NTPase"/>
</dbReference>
<dbReference type="InterPro" id="IPR050209">
    <property type="entry name" value="Rab_GTPases_membrane_traffic"/>
</dbReference>
<keyword evidence="5" id="KW-0547">Nucleotide-binding</keyword>
<sequence length="219" mass="24748">MVDPIFDYQFRLILIGDSTVGKSSLLKYFTDGKFAELSDPTVGVDFFARLIEVEDGRRIKLQLWDTAGQEKFRSITKSYYRNSVGALLVYDITNRKSFEHIPRWMAEAKRHIEPHRPVFALVGCKLDLVKNSSNAREVTEEEAAEFAQTHSIPHIETSARTGHGVEIAFRSVTQEVYDRILSGEYSVEDGWDGIKSGFSRPSGIDFSLEEAEPARSSCC</sequence>
<dbReference type="AlphaFoldDB" id="A0A6P9A4H1"/>
<evidence type="ECO:0000256" key="2">
    <source>
        <dbReference type="ARBA" id="ARBA00006270"/>
    </source>
</evidence>
<dbReference type="FunFam" id="3.40.50.300:FF:000358">
    <property type="entry name" value="RAB39B, member RAS oncogene family"/>
    <property type="match status" value="1"/>
</dbReference>
<dbReference type="PROSITE" id="PS51419">
    <property type="entry name" value="RAB"/>
    <property type="match status" value="1"/>
</dbReference>
<dbReference type="GeneID" id="117652171"/>
<dbReference type="Gene3D" id="3.40.50.300">
    <property type="entry name" value="P-loop containing nucleotide triphosphate hydrolases"/>
    <property type="match status" value="1"/>
</dbReference>
<evidence type="ECO:0000256" key="10">
    <source>
        <dbReference type="ARBA" id="ARBA00023289"/>
    </source>
</evidence>
<proteinExistence type="inferred from homology"/>
<keyword evidence="8" id="KW-0472">Membrane</keyword>